<keyword evidence="1" id="KW-0805">Transcription regulation</keyword>
<dbReference type="SMART" id="SM00419">
    <property type="entry name" value="HTH_CRP"/>
    <property type="match status" value="1"/>
</dbReference>
<dbReference type="SMART" id="SM00100">
    <property type="entry name" value="cNMP"/>
    <property type="match status" value="1"/>
</dbReference>
<dbReference type="InterPro" id="IPR036390">
    <property type="entry name" value="WH_DNA-bd_sf"/>
</dbReference>
<keyword evidence="3" id="KW-0010">Activator</keyword>
<feature type="domain" description="HTH crp-type" evidence="6">
    <location>
        <begin position="149"/>
        <end position="222"/>
    </location>
</feature>
<reference evidence="8" key="1">
    <citation type="submission" date="2016-10" db="EMBL/GenBank/DDBJ databases">
        <authorList>
            <person name="Varghese N."/>
            <person name="Submissions S."/>
        </authorList>
    </citation>
    <scope>NUCLEOTIDE SEQUENCE [LARGE SCALE GENOMIC DNA]</scope>
    <source>
        <strain evidence="8">K1</strain>
    </source>
</reference>
<dbReference type="CDD" id="cd00092">
    <property type="entry name" value="HTH_CRP"/>
    <property type="match status" value="1"/>
</dbReference>
<dbReference type="SUPFAM" id="SSF46785">
    <property type="entry name" value="Winged helix' DNA-binding domain"/>
    <property type="match status" value="1"/>
</dbReference>
<dbReference type="PANTHER" id="PTHR24567">
    <property type="entry name" value="CRP FAMILY TRANSCRIPTIONAL REGULATORY PROTEIN"/>
    <property type="match status" value="1"/>
</dbReference>
<dbReference type="OrthoDB" id="9810708at2"/>
<dbReference type="InterPro" id="IPR000595">
    <property type="entry name" value="cNMP-bd_dom"/>
</dbReference>
<dbReference type="InterPro" id="IPR036388">
    <property type="entry name" value="WH-like_DNA-bd_sf"/>
</dbReference>
<dbReference type="CDD" id="cd00038">
    <property type="entry name" value="CAP_ED"/>
    <property type="match status" value="1"/>
</dbReference>
<sequence length="232" mass="27115">MMGDWIKTRLKNVVLFRELSDQELEAIVKISQVRIYKPRTFVFMQADPLERVFFIQSGTIKIYKTDASGKEQIVSILQTGEMFPHAGFFRRGSYPAHAEVMEEATLISIPIADFEQTLISYPELCIKLFRVMGEKIIDLQNRLEEQILHNTYEQIILLLLRLSRTNAVLQGRHHRLTTHFTNRELANMIGTSRETMSRTLSHLKRKGFIDLDDNGYYLIDAEKLEKEIFYNL</sequence>
<evidence type="ECO:0000313" key="8">
    <source>
        <dbReference type="Proteomes" id="UP000198979"/>
    </source>
</evidence>
<dbReference type="Pfam" id="PF00027">
    <property type="entry name" value="cNMP_binding"/>
    <property type="match status" value="1"/>
</dbReference>
<dbReference type="GO" id="GO:0005829">
    <property type="term" value="C:cytosol"/>
    <property type="evidence" value="ECO:0007669"/>
    <property type="project" value="TreeGrafter"/>
</dbReference>
<evidence type="ECO:0000256" key="1">
    <source>
        <dbReference type="ARBA" id="ARBA00023015"/>
    </source>
</evidence>
<dbReference type="Proteomes" id="UP000198979">
    <property type="component" value="Unassembled WGS sequence"/>
</dbReference>
<dbReference type="Pfam" id="PF13545">
    <property type="entry name" value="HTH_Crp_2"/>
    <property type="match status" value="1"/>
</dbReference>
<dbReference type="Gene3D" id="2.60.120.10">
    <property type="entry name" value="Jelly Rolls"/>
    <property type="match status" value="1"/>
</dbReference>
<organism evidence="7 8">
    <name type="scientific">Anoxybacillus pushchinoensis</name>
    <dbReference type="NCBI Taxonomy" id="150248"/>
    <lineage>
        <taxon>Bacteria</taxon>
        <taxon>Bacillati</taxon>
        <taxon>Bacillota</taxon>
        <taxon>Bacilli</taxon>
        <taxon>Bacillales</taxon>
        <taxon>Anoxybacillaceae</taxon>
        <taxon>Anoxybacillus</taxon>
    </lineage>
</organism>
<feature type="domain" description="Cyclic nucleotide-binding" evidence="5">
    <location>
        <begin position="15"/>
        <end position="135"/>
    </location>
</feature>
<dbReference type="PROSITE" id="PS51063">
    <property type="entry name" value="HTH_CRP_2"/>
    <property type="match status" value="1"/>
</dbReference>
<accession>A0A1I0T593</accession>
<keyword evidence="8" id="KW-1185">Reference proteome</keyword>
<dbReference type="InterPro" id="IPR014710">
    <property type="entry name" value="RmlC-like_jellyroll"/>
</dbReference>
<dbReference type="GO" id="GO:0003677">
    <property type="term" value="F:DNA binding"/>
    <property type="evidence" value="ECO:0007669"/>
    <property type="project" value="UniProtKB-KW"/>
</dbReference>
<evidence type="ECO:0000313" key="7">
    <source>
        <dbReference type="EMBL" id="SFA46901.1"/>
    </source>
</evidence>
<evidence type="ECO:0000259" key="5">
    <source>
        <dbReference type="PROSITE" id="PS50042"/>
    </source>
</evidence>
<evidence type="ECO:0000256" key="2">
    <source>
        <dbReference type="ARBA" id="ARBA00023125"/>
    </source>
</evidence>
<keyword evidence="2" id="KW-0238">DNA-binding</keyword>
<evidence type="ECO:0000256" key="4">
    <source>
        <dbReference type="ARBA" id="ARBA00023163"/>
    </source>
</evidence>
<evidence type="ECO:0000259" key="6">
    <source>
        <dbReference type="PROSITE" id="PS51063"/>
    </source>
</evidence>
<dbReference type="InterPro" id="IPR018490">
    <property type="entry name" value="cNMP-bd_dom_sf"/>
</dbReference>
<dbReference type="InterPro" id="IPR012318">
    <property type="entry name" value="HTH_CRP"/>
</dbReference>
<name>A0A1I0T593_9BACL</name>
<dbReference type="PRINTS" id="PR00034">
    <property type="entry name" value="HTHCRP"/>
</dbReference>
<proteinExistence type="predicted"/>
<protein>
    <submittedName>
        <fullName evidence="7">CRP/FNR family transcriptional regulator, anaerobic regulatory protein</fullName>
    </submittedName>
</protein>
<dbReference type="STRING" id="150248.SAMN05216169_101448"/>
<dbReference type="AlphaFoldDB" id="A0A1I0T593"/>
<evidence type="ECO:0000256" key="3">
    <source>
        <dbReference type="ARBA" id="ARBA00023159"/>
    </source>
</evidence>
<dbReference type="EMBL" id="FOJQ01000014">
    <property type="protein sequence ID" value="SFA46901.1"/>
    <property type="molecule type" value="Genomic_DNA"/>
</dbReference>
<dbReference type="InterPro" id="IPR050397">
    <property type="entry name" value="Env_Response_Regulators"/>
</dbReference>
<keyword evidence="4" id="KW-0804">Transcription</keyword>
<dbReference type="Gene3D" id="1.10.10.10">
    <property type="entry name" value="Winged helix-like DNA-binding domain superfamily/Winged helix DNA-binding domain"/>
    <property type="match status" value="1"/>
</dbReference>
<dbReference type="SUPFAM" id="SSF51206">
    <property type="entry name" value="cAMP-binding domain-like"/>
    <property type="match status" value="1"/>
</dbReference>
<dbReference type="PROSITE" id="PS50042">
    <property type="entry name" value="CNMP_BINDING_3"/>
    <property type="match status" value="1"/>
</dbReference>
<dbReference type="PANTHER" id="PTHR24567:SF74">
    <property type="entry name" value="HTH-TYPE TRANSCRIPTIONAL REGULATOR ARCR"/>
    <property type="match status" value="1"/>
</dbReference>
<dbReference type="GO" id="GO:0003700">
    <property type="term" value="F:DNA-binding transcription factor activity"/>
    <property type="evidence" value="ECO:0007669"/>
    <property type="project" value="TreeGrafter"/>
</dbReference>
<gene>
    <name evidence="7" type="ORF">SAMN05216169_101448</name>
</gene>